<evidence type="ECO:0000313" key="4">
    <source>
        <dbReference type="Proteomes" id="UP000812672"/>
    </source>
</evidence>
<feature type="chain" id="PRO_5046937614" evidence="2">
    <location>
        <begin position="20"/>
        <end position="285"/>
    </location>
</feature>
<dbReference type="RefSeq" id="WP_216687261.1">
    <property type="nucleotide sequence ID" value="NZ_CAUPKR010000013.1"/>
</dbReference>
<feature type="signal peptide" evidence="2">
    <location>
        <begin position="1"/>
        <end position="19"/>
    </location>
</feature>
<dbReference type="Pfam" id="PF14039">
    <property type="entry name" value="YusW"/>
    <property type="match status" value="2"/>
</dbReference>
<protein>
    <submittedName>
        <fullName evidence="3">YusW family protein</fullName>
    </submittedName>
</protein>
<gene>
    <name evidence="3" type="ORF">KQ486_07765</name>
</gene>
<proteinExistence type="predicted"/>
<keyword evidence="2" id="KW-0732">Signal</keyword>
<dbReference type="InterPro" id="IPR025623">
    <property type="entry name" value="YusW"/>
</dbReference>
<keyword evidence="4" id="KW-1185">Reference proteome</keyword>
<feature type="compositionally biased region" description="Polar residues" evidence="1">
    <location>
        <begin position="56"/>
        <end position="66"/>
    </location>
</feature>
<feature type="compositionally biased region" description="Polar residues" evidence="1">
    <location>
        <begin position="24"/>
        <end position="46"/>
    </location>
</feature>
<sequence length="285" mass="32013">MKKVYFALMTFLITSFLVACNSGEEQNANDSSGESSESQVENTENGNEAEKEDTTTDQGNGNETDTSDSKQLSESDIVGYELQIDLINEEKYDYSYDSQDNEYEIEVGNGNTQEITGEDAKADLEELRGFAHIDPNQPIDDMVEATLSHINIDITNLADYKLETNYKQGPQYSVEHRTAKGPGNGEILGFNLSVTKNNNDELEYDYERSGEAVIEKANGEETEGAHEEIEKLLENVKISSDQSFAEIKKNVLGQIDINENDIQEFELEVKYDNEEEINLSYDVDD</sequence>
<dbReference type="PROSITE" id="PS51257">
    <property type="entry name" value="PROKAR_LIPOPROTEIN"/>
    <property type="match status" value="1"/>
</dbReference>
<dbReference type="EMBL" id="JAHLZF010000009">
    <property type="protein sequence ID" value="MBU6080913.1"/>
    <property type="molecule type" value="Genomic_DNA"/>
</dbReference>
<organism evidence="3 4">
    <name type="scientific">Allobacillus halotolerans</name>
    <dbReference type="NCBI Taxonomy" id="570278"/>
    <lineage>
        <taxon>Bacteria</taxon>
        <taxon>Bacillati</taxon>
        <taxon>Bacillota</taxon>
        <taxon>Bacilli</taxon>
        <taxon>Bacillales</taxon>
        <taxon>Bacillaceae</taxon>
        <taxon>Allobacillus</taxon>
    </lineage>
</organism>
<evidence type="ECO:0000313" key="3">
    <source>
        <dbReference type="EMBL" id="MBU6080913.1"/>
    </source>
</evidence>
<evidence type="ECO:0000256" key="2">
    <source>
        <dbReference type="SAM" id="SignalP"/>
    </source>
</evidence>
<comment type="caution">
    <text evidence="3">The sequence shown here is derived from an EMBL/GenBank/DDBJ whole genome shotgun (WGS) entry which is preliminary data.</text>
</comment>
<reference evidence="3 4" key="1">
    <citation type="journal article" date="2011" name="Int. J. Syst. Evol. Microbiol.">
        <title>Allobacillus halotolerans gen. nov., sp. nov. isolated from shrimp paste.</title>
        <authorList>
            <person name="Sheu S.Y."/>
            <person name="Arun A.B."/>
            <person name="Jiang S.R."/>
            <person name="Young C.C."/>
            <person name="Chen W.M."/>
        </authorList>
    </citation>
    <scope>NUCLEOTIDE SEQUENCE [LARGE SCALE GENOMIC DNA]</scope>
    <source>
        <strain evidence="3 4">LMG 24826</strain>
    </source>
</reference>
<feature type="region of interest" description="Disordered" evidence="1">
    <location>
        <begin position="24"/>
        <end position="75"/>
    </location>
</feature>
<accession>A0ABS6GPQ9</accession>
<dbReference type="Proteomes" id="UP000812672">
    <property type="component" value="Unassembled WGS sequence"/>
</dbReference>
<name>A0ABS6GPQ9_9BACI</name>
<evidence type="ECO:0000256" key="1">
    <source>
        <dbReference type="SAM" id="MobiDB-lite"/>
    </source>
</evidence>